<evidence type="ECO:0000256" key="1">
    <source>
        <dbReference type="ARBA" id="ARBA00004651"/>
    </source>
</evidence>
<comment type="subcellular location">
    <subcellularLocation>
        <location evidence="1">Cell membrane</location>
        <topology evidence="1">Multi-pass membrane protein</topology>
    </subcellularLocation>
</comment>
<evidence type="ECO:0000313" key="9">
    <source>
        <dbReference type="Proteomes" id="UP000199477"/>
    </source>
</evidence>
<feature type="transmembrane region" description="Helical" evidence="6">
    <location>
        <begin position="399"/>
        <end position="417"/>
    </location>
</feature>
<gene>
    <name evidence="8" type="ORF">SAMN02799615_00733</name>
</gene>
<feature type="domain" description="Major facilitator superfamily (MFS) profile" evidence="7">
    <location>
        <begin position="40"/>
        <end position="425"/>
    </location>
</feature>
<evidence type="ECO:0000256" key="3">
    <source>
        <dbReference type="ARBA" id="ARBA00022692"/>
    </source>
</evidence>
<dbReference type="PANTHER" id="PTHR43124:SF3">
    <property type="entry name" value="CHLORAMPHENICOL EFFLUX PUMP RV0191"/>
    <property type="match status" value="1"/>
</dbReference>
<evidence type="ECO:0000256" key="6">
    <source>
        <dbReference type="SAM" id="Phobius"/>
    </source>
</evidence>
<organism evidence="8 9">
    <name type="scientific">Dyella marensis</name>
    <dbReference type="NCBI Taxonomy" id="500610"/>
    <lineage>
        <taxon>Bacteria</taxon>
        <taxon>Pseudomonadati</taxon>
        <taxon>Pseudomonadota</taxon>
        <taxon>Gammaproteobacteria</taxon>
        <taxon>Lysobacterales</taxon>
        <taxon>Rhodanobacteraceae</taxon>
        <taxon>Dyella</taxon>
    </lineage>
</organism>
<proteinExistence type="predicted"/>
<accession>A0A1I1ZJ29</accession>
<dbReference type="Gene3D" id="1.20.1720.10">
    <property type="entry name" value="Multidrug resistance protein D"/>
    <property type="match status" value="1"/>
</dbReference>
<dbReference type="PANTHER" id="PTHR43124">
    <property type="entry name" value="PURINE EFFLUX PUMP PBUE"/>
    <property type="match status" value="1"/>
</dbReference>
<evidence type="ECO:0000256" key="5">
    <source>
        <dbReference type="ARBA" id="ARBA00023136"/>
    </source>
</evidence>
<evidence type="ECO:0000313" key="8">
    <source>
        <dbReference type="EMBL" id="SFE31622.1"/>
    </source>
</evidence>
<name>A0A1I1ZJ29_9GAMM</name>
<dbReference type="Proteomes" id="UP000199477">
    <property type="component" value="Unassembled WGS sequence"/>
</dbReference>
<feature type="transmembrane region" description="Helical" evidence="6">
    <location>
        <begin position="313"/>
        <end position="339"/>
    </location>
</feature>
<feature type="transmembrane region" description="Helical" evidence="6">
    <location>
        <begin position="279"/>
        <end position="301"/>
    </location>
</feature>
<keyword evidence="9" id="KW-1185">Reference proteome</keyword>
<dbReference type="EMBL" id="FONH01000002">
    <property type="protein sequence ID" value="SFE31622.1"/>
    <property type="molecule type" value="Genomic_DNA"/>
</dbReference>
<evidence type="ECO:0000259" key="7">
    <source>
        <dbReference type="PROSITE" id="PS50850"/>
    </source>
</evidence>
<dbReference type="GO" id="GO:0005886">
    <property type="term" value="C:plasma membrane"/>
    <property type="evidence" value="ECO:0007669"/>
    <property type="project" value="UniProtKB-SubCell"/>
</dbReference>
<feature type="transmembrane region" description="Helical" evidence="6">
    <location>
        <begin position="166"/>
        <end position="189"/>
    </location>
</feature>
<feature type="transmembrane region" description="Helical" evidence="6">
    <location>
        <begin position="40"/>
        <end position="60"/>
    </location>
</feature>
<dbReference type="SUPFAM" id="SSF103473">
    <property type="entry name" value="MFS general substrate transporter"/>
    <property type="match status" value="1"/>
</dbReference>
<dbReference type="InterPro" id="IPR020846">
    <property type="entry name" value="MFS_dom"/>
</dbReference>
<feature type="transmembrane region" description="Helical" evidence="6">
    <location>
        <begin position="371"/>
        <end position="392"/>
    </location>
</feature>
<keyword evidence="2" id="KW-1003">Cell membrane</keyword>
<keyword evidence="3 6" id="KW-0812">Transmembrane</keyword>
<dbReference type="PROSITE" id="PS50850">
    <property type="entry name" value="MFS"/>
    <property type="match status" value="1"/>
</dbReference>
<feature type="transmembrane region" description="Helical" evidence="6">
    <location>
        <begin position="195"/>
        <end position="214"/>
    </location>
</feature>
<evidence type="ECO:0000256" key="4">
    <source>
        <dbReference type="ARBA" id="ARBA00022989"/>
    </source>
</evidence>
<dbReference type="InterPro" id="IPR011701">
    <property type="entry name" value="MFS"/>
</dbReference>
<dbReference type="GO" id="GO:0022857">
    <property type="term" value="F:transmembrane transporter activity"/>
    <property type="evidence" value="ECO:0007669"/>
    <property type="project" value="InterPro"/>
</dbReference>
<feature type="transmembrane region" description="Helical" evidence="6">
    <location>
        <begin position="131"/>
        <end position="154"/>
    </location>
</feature>
<dbReference type="Pfam" id="PF07690">
    <property type="entry name" value="MFS_1"/>
    <property type="match status" value="1"/>
</dbReference>
<protein>
    <submittedName>
        <fullName evidence="8">MFS transporter, DHA1 family, bicyclomycin/chloramphenicol resistance protein</fullName>
    </submittedName>
</protein>
<dbReference type="InterPro" id="IPR050189">
    <property type="entry name" value="MFS_Efflux_Transporters"/>
</dbReference>
<feature type="transmembrane region" description="Helical" evidence="6">
    <location>
        <begin position="80"/>
        <end position="96"/>
    </location>
</feature>
<dbReference type="AlphaFoldDB" id="A0A1I1ZJ29"/>
<reference evidence="9" key="1">
    <citation type="submission" date="2016-10" db="EMBL/GenBank/DDBJ databases">
        <authorList>
            <person name="Varghese N."/>
            <person name="Submissions S."/>
        </authorList>
    </citation>
    <scope>NUCLEOTIDE SEQUENCE [LARGE SCALE GENOMIC DNA]</scope>
    <source>
        <strain evidence="9">UNC178MFTsu3.1</strain>
    </source>
</reference>
<sequence length="425" mass="44627">MKRQPAAGKMIDFGPSAGSLARMSSSALSLAARPRAASPAVLMTAIVLMLGLHPTAMYLYLPALPALQATLGASAAQAQHTLSVAVASFGLGQWLWGMPADRWGRRPVLLAGLTLFLLASLGLMSTHDYGLFLACRIGQGLGVAAAGVACRAMLRDLHALHDRVHRLSLAFSWLGVISLLGPPVGAWLFEHAGMQATLAAIAAFGAAALLLVLFKIDETLPAAHTRPAWQPGEWRAILRHASFRHYTGLTASSYIGHYLFLAGSSYALIVRLGMTPPHYALVLAGGSMVHMAGTFVCRRWVDRLGLRATLARAALLTLGGGLGMTVLVLAGLHAAWAIVAPQCLYVFGHAIHQSCGQAAVSEQFPERAGTASALSGVLLALPAALAGWLLAASMEHADLPMAASMGLCGLATAWLAWRPQPRPLT</sequence>
<keyword evidence="4 6" id="KW-1133">Transmembrane helix</keyword>
<evidence type="ECO:0000256" key="2">
    <source>
        <dbReference type="ARBA" id="ARBA00022475"/>
    </source>
</evidence>
<dbReference type="InterPro" id="IPR036259">
    <property type="entry name" value="MFS_trans_sf"/>
</dbReference>
<dbReference type="STRING" id="500610.SAMN02799615_00733"/>
<feature type="transmembrane region" description="Helical" evidence="6">
    <location>
        <begin position="254"/>
        <end position="273"/>
    </location>
</feature>
<feature type="transmembrane region" description="Helical" evidence="6">
    <location>
        <begin position="108"/>
        <end position="125"/>
    </location>
</feature>
<keyword evidence="5 6" id="KW-0472">Membrane</keyword>